<gene>
    <name evidence="2" type="ORF">MBCUT_20430</name>
</gene>
<dbReference type="Gene3D" id="3.40.50.300">
    <property type="entry name" value="P-loop containing nucleotide triphosphate hydrolases"/>
    <property type="match status" value="1"/>
</dbReference>
<dbReference type="AlphaFoldDB" id="A0A166CJB8"/>
<dbReference type="PATRIC" id="fig|47311.3.peg.2233"/>
<reference evidence="2 3" key="1">
    <citation type="submission" date="2016-04" db="EMBL/GenBank/DDBJ databases">
        <title>Genome sequence of Methanobrevibacter cuticularis DSM 11139.</title>
        <authorList>
            <person name="Poehlein A."/>
            <person name="Seedorf H."/>
            <person name="Daniel R."/>
        </authorList>
    </citation>
    <scope>NUCLEOTIDE SEQUENCE [LARGE SCALE GENOMIC DNA]</scope>
    <source>
        <strain evidence="2 3">DSM 11139</strain>
    </source>
</reference>
<dbReference type="OrthoDB" id="132045at2157"/>
<organism evidence="2 3">
    <name type="scientific">Methanobrevibacter cuticularis</name>
    <dbReference type="NCBI Taxonomy" id="47311"/>
    <lineage>
        <taxon>Archaea</taxon>
        <taxon>Methanobacteriati</taxon>
        <taxon>Methanobacteriota</taxon>
        <taxon>Methanomada group</taxon>
        <taxon>Methanobacteria</taxon>
        <taxon>Methanobacteriales</taxon>
        <taxon>Methanobacteriaceae</taxon>
        <taxon>Methanobrevibacter</taxon>
    </lineage>
</organism>
<evidence type="ECO:0000259" key="1">
    <source>
        <dbReference type="Pfam" id="PF01637"/>
    </source>
</evidence>
<accession>A0A166CJB8</accession>
<dbReference type="PANTHER" id="PTHR34301">
    <property type="entry name" value="DNA-BINDING PROTEIN-RELATED"/>
    <property type="match status" value="1"/>
</dbReference>
<dbReference type="InterPro" id="IPR036390">
    <property type="entry name" value="WH_DNA-bd_sf"/>
</dbReference>
<dbReference type="RefSeq" id="WP_067260706.1">
    <property type="nucleotide sequence ID" value="NZ_LWMW01000161.1"/>
</dbReference>
<evidence type="ECO:0000313" key="3">
    <source>
        <dbReference type="Proteomes" id="UP000077275"/>
    </source>
</evidence>
<dbReference type="Pfam" id="PF01637">
    <property type="entry name" value="ATPase_2"/>
    <property type="match status" value="1"/>
</dbReference>
<dbReference type="InterPro" id="IPR027417">
    <property type="entry name" value="P-loop_NTPase"/>
</dbReference>
<dbReference type="STRING" id="47311.MBCUT_20430"/>
<dbReference type="GO" id="GO:0005524">
    <property type="term" value="F:ATP binding"/>
    <property type="evidence" value="ECO:0007669"/>
    <property type="project" value="InterPro"/>
</dbReference>
<comment type="caution">
    <text evidence="2">The sequence shown here is derived from an EMBL/GenBank/DDBJ whole genome shotgun (WGS) entry which is preliminary data.</text>
</comment>
<dbReference type="EMBL" id="LWMW01000161">
    <property type="protein sequence ID" value="KZX14573.1"/>
    <property type="molecule type" value="Genomic_DNA"/>
</dbReference>
<dbReference type="InterPro" id="IPR011579">
    <property type="entry name" value="ATPase_dom"/>
</dbReference>
<dbReference type="SUPFAM" id="SSF46785">
    <property type="entry name" value="Winged helix' DNA-binding domain"/>
    <property type="match status" value="1"/>
</dbReference>
<dbReference type="PANTHER" id="PTHR34301:SF8">
    <property type="entry name" value="ATPASE DOMAIN-CONTAINING PROTEIN"/>
    <property type="match status" value="1"/>
</dbReference>
<evidence type="ECO:0000313" key="2">
    <source>
        <dbReference type="EMBL" id="KZX14573.1"/>
    </source>
</evidence>
<name>A0A166CJB8_9EURY</name>
<sequence>MEKLPWGTNSQLTDDEFYNRTDDIEHLKNFLETTSLGTPPTILLSGIRGIGKTALLKKIKNEMDSDYLIAYLDLSHSYSYQIGELDEIALMQYFYTVWIDSCSEKHLKRFIPRIKEYFQKNKFYFEKIIEFGDYPIPIPEIKDDYSGILNLVLNLPQKIYEENQNQIKGVIMIIDEFQVLKDLGKNLDSFLWFFRGIIQNQRNVAYIFSGSLNSKDTIIEKISGKTGAFGGRMLTFPINPFTKETVKDYLNERLESLNFADDGFERFYSCTKGIPYYVNTFANLLPKNISLNDKTVKQEFINSLPFLADHLKQLWGGLDLVEQKIITTIINDITERKKIANELNRTSGSLSRHLNKLQNIGFIENLGNGKYGISEIILKAWLKKEYNDKGVFPYRIP</sequence>
<keyword evidence="3" id="KW-1185">Reference proteome</keyword>
<feature type="domain" description="ATPase" evidence="1">
    <location>
        <begin position="17"/>
        <end position="279"/>
    </location>
</feature>
<protein>
    <submittedName>
        <fullName evidence="2">Archaeal ATPase</fullName>
    </submittedName>
</protein>
<dbReference type="Proteomes" id="UP000077275">
    <property type="component" value="Unassembled WGS sequence"/>
</dbReference>
<proteinExistence type="predicted"/>
<dbReference type="SUPFAM" id="SSF52540">
    <property type="entry name" value="P-loop containing nucleoside triphosphate hydrolases"/>
    <property type="match status" value="1"/>
</dbReference>